<dbReference type="InterPro" id="IPR011322">
    <property type="entry name" value="N-reg_PII-like_a/b"/>
</dbReference>
<accession>A0A1I6C1U5</accession>
<sequence length="109" mass="11925">MKLVIVVVQDADSTKFLDALVENNFRATKLSSSGGFLKSGNTTLMIGTDDDRVDELLEVIKNNCQNRKKFVSPLSPMGGNVDSYIPYPVEVEVGGATVFVLPVEAFHQF</sequence>
<dbReference type="InterPro" id="IPR010375">
    <property type="entry name" value="CdAMP_rec"/>
</dbReference>
<dbReference type="Proteomes" id="UP000182762">
    <property type="component" value="Unassembled WGS sequence"/>
</dbReference>
<reference evidence="1 2" key="1">
    <citation type="submission" date="2016-10" db="EMBL/GenBank/DDBJ databases">
        <authorList>
            <person name="Varghese N."/>
            <person name="Submissions S."/>
        </authorList>
    </citation>
    <scope>NUCLEOTIDE SEQUENCE [LARGE SCALE GENOMIC DNA]</scope>
    <source>
        <strain evidence="1 2">DSM 13796</strain>
    </source>
</reference>
<protein>
    <submittedName>
        <fullName evidence="1">Uncharacterized protein YaaQ</fullName>
    </submittedName>
</protein>
<dbReference type="Gene3D" id="3.30.70.120">
    <property type="match status" value="1"/>
</dbReference>
<dbReference type="InterPro" id="IPR015867">
    <property type="entry name" value="N-reg_PII/ATP_PRibTrfase_C"/>
</dbReference>
<dbReference type="RefSeq" id="WP_061803122.1">
    <property type="nucleotide sequence ID" value="NZ_FOXX01000020.1"/>
</dbReference>
<evidence type="ECO:0000313" key="1">
    <source>
        <dbReference type="EMBL" id="SFQ87124.1"/>
    </source>
</evidence>
<organism evidence="1 2">
    <name type="scientific">Priestia endophytica DSM 13796</name>
    <dbReference type="NCBI Taxonomy" id="1121089"/>
    <lineage>
        <taxon>Bacteria</taxon>
        <taxon>Bacillati</taxon>
        <taxon>Bacillota</taxon>
        <taxon>Bacilli</taxon>
        <taxon>Bacillales</taxon>
        <taxon>Bacillaceae</taxon>
        <taxon>Priestia</taxon>
    </lineage>
</organism>
<comment type="caution">
    <text evidence="1">The sequence shown here is derived from an EMBL/GenBank/DDBJ whole genome shotgun (WGS) entry which is preliminary data.</text>
</comment>
<dbReference type="PANTHER" id="PTHR38456:SF1">
    <property type="entry name" value="CYCLIC DI-AMP RECEPTOR A"/>
    <property type="match status" value="1"/>
</dbReference>
<gene>
    <name evidence="1" type="ORF">SAMN02745910_04773</name>
</gene>
<dbReference type="EMBL" id="FOXX01000020">
    <property type="protein sequence ID" value="SFQ87124.1"/>
    <property type="molecule type" value="Genomic_DNA"/>
</dbReference>
<dbReference type="GeneID" id="93713292"/>
<name>A0A1I6C1U5_9BACI</name>
<dbReference type="Pfam" id="PF06153">
    <property type="entry name" value="CdAMP_rec"/>
    <property type="match status" value="1"/>
</dbReference>
<evidence type="ECO:0000313" key="2">
    <source>
        <dbReference type="Proteomes" id="UP000182762"/>
    </source>
</evidence>
<dbReference type="PANTHER" id="PTHR38456">
    <property type="entry name" value="CYCLIC DI-AMP RECEPTOR A"/>
    <property type="match status" value="1"/>
</dbReference>
<dbReference type="SUPFAM" id="SSF54913">
    <property type="entry name" value="GlnB-like"/>
    <property type="match status" value="1"/>
</dbReference>
<keyword evidence="2" id="KW-1185">Reference proteome</keyword>
<proteinExistence type="predicted"/>